<dbReference type="Proteomes" id="UP001595925">
    <property type="component" value="Unassembled WGS sequence"/>
</dbReference>
<organism evidence="2 3">
    <name type="scientific">Saliphagus infecundisoli</name>
    <dbReference type="NCBI Taxonomy" id="1849069"/>
    <lineage>
        <taxon>Archaea</taxon>
        <taxon>Methanobacteriati</taxon>
        <taxon>Methanobacteriota</taxon>
        <taxon>Stenosarchaea group</taxon>
        <taxon>Halobacteria</taxon>
        <taxon>Halobacteriales</taxon>
        <taxon>Natrialbaceae</taxon>
        <taxon>Saliphagus</taxon>
    </lineage>
</organism>
<evidence type="ECO:0000256" key="1">
    <source>
        <dbReference type="SAM" id="MobiDB-lite"/>
    </source>
</evidence>
<dbReference type="AlphaFoldDB" id="A0ABD5QIS6"/>
<sequence length="109" mass="12489">MSPPHRPRVLERVAAEYLLKIGAVPRLEWRLQGPALRAIHRLQRATWPARYTDADPLPLLWVDPAAITHHVNRDEVPRIFGRVAGGHWDRHRENGSRRPTSTARSRNGS</sequence>
<feature type="compositionally biased region" description="Basic and acidic residues" evidence="1">
    <location>
        <begin position="87"/>
        <end position="96"/>
    </location>
</feature>
<gene>
    <name evidence="2" type="ORF">ACFPFO_18280</name>
</gene>
<proteinExistence type="predicted"/>
<feature type="compositionally biased region" description="Polar residues" evidence="1">
    <location>
        <begin position="97"/>
        <end position="109"/>
    </location>
</feature>
<protein>
    <submittedName>
        <fullName evidence="2">Uncharacterized protein</fullName>
    </submittedName>
</protein>
<evidence type="ECO:0000313" key="2">
    <source>
        <dbReference type="EMBL" id="MFC4989667.1"/>
    </source>
</evidence>
<dbReference type="EMBL" id="JBHSJG010000053">
    <property type="protein sequence ID" value="MFC4989667.1"/>
    <property type="molecule type" value="Genomic_DNA"/>
</dbReference>
<reference evidence="2 3" key="1">
    <citation type="journal article" date="2019" name="Int. J. Syst. Evol. Microbiol.">
        <title>The Global Catalogue of Microorganisms (GCM) 10K type strain sequencing project: providing services to taxonomists for standard genome sequencing and annotation.</title>
        <authorList>
            <consortium name="The Broad Institute Genomics Platform"/>
            <consortium name="The Broad Institute Genome Sequencing Center for Infectious Disease"/>
            <person name="Wu L."/>
            <person name="Ma J."/>
        </authorList>
    </citation>
    <scope>NUCLEOTIDE SEQUENCE [LARGE SCALE GENOMIC DNA]</scope>
    <source>
        <strain evidence="2 3">CGMCC 1.15824</strain>
    </source>
</reference>
<name>A0ABD5QIS6_9EURY</name>
<dbReference type="RefSeq" id="WP_224829334.1">
    <property type="nucleotide sequence ID" value="NZ_JAIVEF010000019.1"/>
</dbReference>
<accession>A0ABD5QIS6</accession>
<evidence type="ECO:0000313" key="3">
    <source>
        <dbReference type="Proteomes" id="UP001595925"/>
    </source>
</evidence>
<comment type="caution">
    <text evidence="2">The sequence shown here is derived from an EMBL/GenBank/DDBJ whole genome shotgun (WGS) entry which is preliminary data.</text>
</comment>
<keyword evidence="3" id="KW-1185">Reference proteome</keyword>
<feature type="region of interest" description="Disordered" evidence="1">
    <location>
        <begin position="87"/>
        <end position="109"/>
    </location>
</feature>